<dbReference type="GO" id="GO:0005524">
    <property type="term" value="F:ATP binding"/>
    <property type="evidence" value="ECO:0007669"/>
    <property type="project" value="UniProtKB-KW"/>
</dbReference>
<keyword evidence="1" id="KW-0547">Nucleotide-binding</keyword>
<keyword evidence="1" id="KW-0067">ATP-binding</keyword>
<sequence length="152" mass="17132">MLHFEEIDKYRGNNRIEAKRAQGGFPRSLWETYSAFANTIGGVILLGLEELPDKSFRPVKLPSPEWLVEEFWRLVNDRQIVSANILEESQVQIVEAGIGGQGAGEVPLQAQGSKTSPFPAENSGRGRIVVIEVPRADRRRGSCAWPYWRRKV</sequence>
<dbReference type="EMBL" id="VUMI01000006">
    <property type="protein sequence ID" value="MSS87761.1"/>
    <property type="molecule type" value="Genomic_DNA"/>
</dbReference>
<dbReference type="InterPro" id="IPR038461">
    <property type="entry name" value="Schlafen_AlbA_2_dom_sf"/>
</dbReference>
<evidence type="ECO:0000313" key="2">
    <source>
        <dbReference type="Proteomes" id="UP000436047"/>
    </source>
</evidence>
<dbReference type="Proteomes" id="UP000436047">
    <property type="component" value="Unassembled WGS sequence"/>
</dbReference>
<reference evidence="1 2" key="1">
    <citation type="submission" date="2019-08" db="EMBL/GenBank/DDBJ databases">
        <title>In-depth cultivation of the pig gut microbiome towards novel bacterial diversity and tailored functional studies.</title>
        <authorList>
            <person name="Wylensek D."/>
            <person name="Hitch T.C.A."/>
            <person name="Clavel T."/>
        </authorList>
    </citation>
    <scope>NUCLEOTIDE SEQUENCE [LARGE SCALE GENOMIC DNA]</scope>
    <source>
        <strain evidence="1 2">WCA-389-WT-23B</strain>
    </source>
</reference>
<proteinExistence type="predicted"/>
<comment type="caution">
    <text evidence="1">The sequence shown here is derived from an EMBL/GenBank/DDBJ whole genome shotgun (WGS) entry which is preliminary data.</text>
</comment>
<name>A0A6N7VXK9_9FIRM</name>
<keyword evidence="2" id="KW-1185">Reference proteome</keyword>
<dbReference type="AlphaFoldDB" id="A0A6N7VXK9"/>
<dbReference type="RefSeq" id="WP_154463768.1">
    <property type="nucleotide sequence ID" value="NZ_JAXDZL010000101.1"/>
</dbReference>
<organism evidence="1 2">
    <name type="scientific">Eisenbergiella porci</name>
    <dbReference type="NCBI Taxonomy" id="2652274"/>
    <lineage>
        <taxon>Bacteria</taxon>
        <taxon>Bacillati</taxon>
        <taxon>Bacillota</taxon>
        <taxon>Clostridia</taxon>
        <taxon>Lachnospirales</taxon>
        <taxon>Lachnospiraceae</taxon>
        <taxon>Eisenbergiella</taxon>
    </lineage>
</organism>
<accession>A0A6N7VXK9</accession>
<protein>
    <submittedName>
        <fullName evidence="1">ATP-binding protein</fullName>
    </submittedName>
</protein>
<evidence type="ECO:0000313" key="1">
    <source>
        <dbReference type="EMBL" id="MSS87761.1"/>
    </source>
</evidence>
<gene>
    <name evidence="1" type="ORF">FYJ45_05295</name>
</gene>
<dbReference type="GeneID" id="86052492"/>
<dbReference type="Gene3D" id="3.30.950.30">
    <property type="entry name" value="Schlafen, AAA domain"/>
    <property type="match status" value="1"/>
</dbReference>